<gene>
    <name evidence="3" type="primary">K02A2.6_48</name>
    <name evidence="3" type="ORF">CM83_3923</name>
</gene>
<dbReference type="PROSITE" id="PS50994">
    <property type="entry name" value="INTEGRASE"/>
    <property type="match status" value="1"/>
</dbReference>
<dbReference type="InterPro" id="IPR036397">
    <property type="entry name" value="RNaseH_sf"/>
</dbReference>
<dbReference type="GO" id="GO:0003676">
    <property type="term" value="F:nucleic acid binding"/>
    <property type="evidence" value="ECO:0007669"/>
    <property type="project" value="InterPro"/>
</dbReference>
<evidence type="ECO:0000313" key="3">
    <source>
        <dbReference type="EMBL" id="JAG10907.1"/>
    </source>
</evidence>
<feature type="region of interest" description="Disordered" evidence="1">
    <location>
        <begin position="230"/>
        <end position="310"/>
    </location>
</feature>
<reference evidence="3" key="2">
    <citation type="submission" date="2014-07" db="EMBL/GenBank/DDBJ databases">
        <authorList>
            <person name="Hull J."/>
        </authorList>
    </citation>
    <scope>NUCLEOTIDE SEQUENCE</scope>
</reference>
<proteinExistence type="predicted"/>
<reference evidence="3" key="1">
    <citation type="journal article" date="2014" name="PLoS ONE">
        <title>Transcriptome-Based Identification of ABC Transporters in the Western Tarnished Plant Bug Lygus hesperus.</title>
        <authorList>
            <person name="Hull J.J."/>
            <person name="Chaney K."/>
            <person name="Geib S.M."/>
            <person name="Fabrick J.A."/>
            <person name="Brent C.S."/>
            <person name="Walsh D."/>
            <person name="Lavine L.C."/>
        </authorList>
    </citation>
    <scope>NUCLEOTIDE SEQUENCE</scope>
</reference>
<evidence type="ECO:0000256" key="1">
    <source>
        <dbReference type="SAM" id="MobiDB-lite"/>
    </source>
</evidence>
<feature type="non-terminal residue" evidence="3">
    <location>
        <position position="1"/>
    </location>
</feature>
<feature type="domain" description="Integrase catalytic" evidence="2">
    <location>
        <begin position="1"/>
        <end position="116"/>
    </location>
</feature>
<feature type="compositionally biased region" description="Basic and acidic residues" evidence="1">
    <location>
        <begin position="261"/>
        <end position="270"/>
    </location>
</feature>
<dbReference type="Gene3D" id="3.30.420.10">
    <property type="entry name" value="Ribonuclease H-like superfamily/Ribonuclease H"/>
    <property type="match status" value="1"/>
</dbReference>
<dbReference type="SUPFAM" id="SSF53098">
    <property type="entry name" value="Ribonuclease H-like"/>
    <property type="match status" value="1"/>
</dbReference>
<dbReference type="AlphaFoldDB" id="A0A0A9WR25"/>
<accession>A0A0A9WR25</accession>
<name>A0A0A9WR25_LYGHE</name>
<sequence>SLTAACAIDKLMEVFSRFGLPRSLTSDGAKCFVGNEFSNFMDQLNIQHMVGAPFHPQSNGAAESAVKIVKQCVMKTLTKPQKTSLSHAINRFLLQYRNTEHPTIGEAPAQVLLRRRTRTIFDQLIPSAEEHVEDHQEKMRLAGGQRREMFNTHEEVWAKDFRSARPTWIKAIVQDKLGTQMYLVKTSDGLLWKRHLNQLWRCKSVDHGDPSPGDNASAQQPALNTQPQVVHPVTPQQCTPRNQSLVIPEHRSSRPWTSPGDGHRSSDFRGFETPTPQTPLSSRAPNQRRLQRARRRPDWFGKRISTTPIE</sequence>
<dbReference type="PANTHER" id="PTHR37984">
    <property type="entry name" value="PROTEIN CBG26694"/>
    <property type="match status" value="1"/>
</dbReference>
<dbReference type="InterPro" id="IPR012337">
    <property type="entry name" value="RNaseH-like_sf"/>
</dbReference>
<dbReference type="EMBL" id="GBHO01032697">
    <property type="protein sequence ID" value="JAG10907.1"/>
    <property type="molecule type" value="Transcribed_RNA"/>
</dbReference>
<dbReference type="PANTHER" id="PTHR37984:SF5">
    <property type="entry name" value="PROTEIN NYNRIN-LIKE"/>
    <property type="match status" value="1"/>
</dbReference>
<organism evidence="3">
    <name type="scientific">Lygus hesperus</name>
    <name type="common">Western plant bug</name>
    <dbReference type="NCBI Taxonomy" id="30085"/>
    <lineage>
        <taxon>Eukaryota</taxon>
        <taxon>Metazoa</taxon>
        <taxon>Ecdysozoa</taxon>
        <taxon>Arthropoda</taxon>
        <taxon>Hexapoda</taxon>
        <taxon>Insecta</taxon>
        <taxon>Pterygota</taxon>
        <taxon>Neoptera</taxon>
        <taxon>Paraneoptera</taxon>
        <taxon>Hemiptera</taxon>
        <taxon>Heteroptera</taxon>
        <taxon>Panheteroptera</taxon>
        <taxon>Cimicomorpha</taxon>
        <taxon>Miridae</taxon>
        <taxon>Mirini</taxon>
        <taxon>Lygus</taxon>
    </lineage>
</organism>
<feature type="compositionally biased region" description="Low complexity" evidence="1">
    <location>
        <begin position="230"/>
        <end position="240"/>
    </location>
</feature>
<dbReference type="InterPro" id="IPR001584">
    <property type="entry name" value="Integrase_cat-core"/>
</dbReference>
<protein>
    <submittedName>
        <fullName evidence="3">Uncharacterized protein K02A2.6</fullName>
    </submittedName>
</protein>
<dbReference type="GO" id="GO:0015074">
    <property type="term" value="P:DNA integration"/>
    <property type="evidence" value="ECO:0007669"/>
    <property type="project" value="InterPro"/>
</dbReference>
<evidence type="ECO:0000259" key="2">
    <source>
        <dbReference type="PROSITE" id="PS50994"/>
    </source>
</evidence>
<dbReference type="InterPro" id="IPR050951">
    <property type="entry name" value="Retrovirus_Pol_polyprotein"/>
</dbReference>